<feature type="transmembrane region" description="Helical" evidence="1">
    <location>
        <begin position="39"/>
        <end position="56"/>
    </location>
</feature>
<proteinExistence type="predicted"/>
<keyword evidence="1" id="KW-1133">Transmembrane helix</keyword>
<gene>
    <name evidence="2" type="ORF">HL657_07950</name>
</gene>
<dbReference type="EMBL" id="JABFFQ010000005">
    <property type="protein sequence ID" value="MDV4343099.1"/>
    <property type="molecule type" value="Genomic_DNA"/>
</dbReference>
<keyword evidence="3" id="KW-1185">Reference proteome</keyword>
<evidence type="ECO:0000256" key="1">
    <source>
        <dbReference type="SAM" id="Phobius"/>
    </source>
</evidence>
<feature type="transmembrane region" description="Helical" evidence="1">
    <location>
        <begin position="400"/>
        <end position="418"/>
    </location>
</feature>
<feature type="transmembrane region" description="Helical" evidence="1">
    <location>
        <begin position="205"/>
        <end position="223"/>
    </location>
</feature>
<feature type="transmembrane region" description="Helical" evidence="1">
    <location>
        <begin position="484"/>
        <end position="502"/>
    </location>
</feature>
<accession>A0ABU3Z2R8</accession>
<evidence type="ECO:0008006" key="4">
    <source>
        <dbReference type="Google" id="ProtNLM"/>
    </source>
</evidence>
<dbReference type="RefSeq" id="WP_317296286.1">
    <property type="nucleotide sequence ID" value="NZ_JABFFQ010000005.1"/>
</dbReference>
<reference evidence="2 3" key="1">
    <citation type="submission" date="2020-05" db="EMBL/GenBank/DDBJ databases">
        <title>Isolation and characterization of methanoarchaea from a cold seep at offshore SW Taiwan.</title>
        <authorList>
            <person name="Chen Y.-W."/>
            <person name="Chen S.-C."/>
            <person name="Lai M.-C."/>
        </authorList>
    </citation>
    <scope>NUCLEOTIDE SEQUENCE [LARGE SCALE GENOMIC DNA]</scope>
    <source>
        <strain evidence="2 3">YWC-01</strain>
    </source>
</reference>
<sequence>MQRPAIQEYFFENLDTIAGIAGIVFGIAITSLYLISATIHLLMLGPALTLASLLYLVIKNREAVLSESVTKPAKILLEIIFFILFAASLLTLHVSEGRPLLYFVLIALSAGFLALSIVFLKGKGDAVIQIVKILVISFNLKYSLFLGYYGVGSDYWRHLANNNLLSQYGFIEVLSAKEPYYPLMHIQVAITDIITHTPIKDATNFAIIIPLVISSICIFLVARNILNAKVGLLAMLIVNITDFHTYWGAAPQTTTYGICLYYFLIFFIFRGATTKSSKKTWLTFTLFFIPVLILAHAVSSFIALISVLGLIAGSCVYRIFYDNRAVILPPILVLLIYGVVLLQHWFVALYNQAREESFFDVIISTLITYVTEHADFLNRPEAVSGYVAMLPPLVERMADTTGLALLMFLSAIGCLFWLSKKYGSAFTFPMIVGTVMLLFITFGFPLFGIRNIIPSRWFAFMYFFLSIMAAFALLTILPKTSKKGLSLMMCFVILSSLTFFMTTSTISNEDSCFWLQETTISMAYTTQEGIGAETLSNVAERVLVDSRYAEVIDNMPHNAERISFSSDQQLTRTPGTVFLWRQYMLDRPVRTSMHLADYYKNIEKPNVLGVEILNKLGQFNKMYDNHGVEGYYLT</sequence>
<keyword evidence="1" id="KW-0472">Membrane</keyword>
<dbReference type="Proteomes" id="UP001273768">
    <property type="component" value="Unassembled WGS sequence"/>
</dbReference>
<feature type="transmembrane region" description="Helical" evidence="1">
    <location>
        <begin position="425"/>
        <end position="447"/>
    </location>
</feature>
<name>A0ABU3Z2R8_9EURY</name>
<feature type="transmembrane region" description="Helical" evidence="1">
    <location>
        <begin position="127"/>
        <end position="149"/>
    </location>
</feature>
<protein>
    <recommendedName>
        <fullName evidence="4">Glycosyltransferase RgtA/B/C/D-like domain-containing protein</fullName>
    </recommendedName>
</protein>
<feature type="transmembrane region" description="Helical" evidence="1">
    <location>
        <begin position="100"/>
        <end position="120"/>
    </location>
</feature>
<feature type="transmembrane region" description="Helical" evidence="1">
    <location>
        <begin position="280"/>
        <end position="295"/>
    </location>
</feature>
<organism evidence="2 3">
    <name type="scientific">Methanoculleus nereidis</name>
    <dbReference type="NCBI Taxonomy" id="2735141"/>
    <lineage>
        <taxon>Archaea</taxon>
        <taxon>Methanobacteriati</taxon>
        <taxon>Methanobacteriota</taxon>
        <taxon>Stenosarchaea group</taxon>
        <taxon>Methanomicrobia</taxon>
        <taxon>Methanomicrobiales</taxon>
        <taxon>Methanomicrobiaceae</taxon>
        <taxon>Methanoculleus</taxon>
    </lineage>
</organism>
<comment type="caution">
    <text evidence="2">The sequence shown here is derived from an EMBL/GenBank/DDBJ whole genome shotgun (WGS) entry which is preliminary data.</text>
</comment>
<feature type="transmembrane region" description="Helical" evidence="1">
    <location>
        <begin position="12"/>
        <end position="33"/>
    </location>
</feature>
<feature type="transmembrane region" description="Helical" evidence="1">
    <location>
        <begin position="76"/>
        <end position="94"/>
    </location>
</feature>
<evidence type="ECO:0000313" key="2">
    <source>
        <dbReference type="EMBL" id="MDV4343099.1"/>
    </source>
</evidence>
<feature type="transmembrane region" description="Helical" evidence="1">
    <location>
        <begin position="327"/>
        <end position="346"/>
    </location>
</feature>
<keyword evidence="1" id="KW-0812">Transmembrane</keyword>
<feature type="transmembrane region" description="Helical" evidence="1">
    <location>
        <begin position="459"/>
        <end position="477"/>
    </location>
</feature>
<feature type="transmembrane region" description="Helical" evidence="1">
    <location>
        <begin position="255"/>
        <end position="273"/>
    </location>
</feature>
<evidence type="ECO:0000313" key="3">
    <source>
        <dbReference type="Proteomes" id="UP001273768"/>
    </source>
</evidence>